<keyword evidence="6 9" id="KW-1133">Transmembrane helix</keyword>
<feature type="transmembrane region" description="Helical" evidence="9">
    <location>
        <begin position="290"/>
        <end position="310"/>
    </location>
</feature>
<feature type="signal peptide" evidence="10">
    <location>
        <begin position="1"/>
        <end position="31"/>
    </location>
</feature>
<evidence type="ECO:0000256" key="3">
    <source>
        <dbReference type="ARBA" id="ARBA00022692"/>
    </source>
</evidence>
<organism evidence="13 14">
    <name type="scientific">Glycomyces harbinensis</name>
    <dbReference type="NCBI Taxonomy" id="58114"/>
    <lineage>
        <taxon>Bacteria</taxon>
        <taxon>Bacillati</taxon>
        <taxon>Actinomycetota</taxon>
        <taxon>Actinomycetes</taxon>
        <taxon>Glycomycetales</taxon>
        <taxon>Glycomycetaceae</taxon>
        <taxon>Glycomyces</taxon>
    </lineage>
</organism>
<feature type="chain" id="PRO_5011506334" evidence="10">
    <location>
        <begin position="32"/>
        <end position="550"/>
    </location>
</feature>
<dbReference type="RefSeq" id="WP_091039267.1">
    <property type="nucleotide sequence ID" value="NZ_FNAD01000014.1"/>
</dbReference>
<reference evidence="14" key="1">
    <citation type="submission" date="2016-10" db="EMBL/GenBank/DDBJ databases">
        <authorList>
            <person name="Varghese N."/>
            <person name="Submissions S."/>
        </authorList>
    </citation>
    <scope>NUCLEOTIDE SEQUENCE [LARGE SCALE GENOMIC DNA]</scope>
    <source>
        <strain evidence="14">CGMCC 4.3516</strain>
    </source>
</reference>
<keyword evidence="14" id="KW-1185">Reference proteome</keyword>
<dbReference type="SUPFAM" id="SSF81296">
    <property type="entry name" value="E set domains"/>
    <property type="match status" value="1"/>
</dbReference>
<accession>A0A1G7AP84</accession>
<dbReference type="InterPro" id="IPR014756">
    <property type="entry name" value="Ig_E-set"/>
</dbReference>
<keyword evidence="3 9" id="KW-0812">Transmembrane</keyword>
<evidence type="ECO:0000256" key="7">
    <source>
        <dbReference type="ARBA" id="ARBA00023008"/>
    </source>
</evidence>
<feature type="domain" description="CopC" evidence="11">
    <location>
        <begin position="35"/>
        <end position="127"/>
    </location>
</feature>
<dbReference type="GO" id="GO:0006825">
    <property type="term" value="P:copper ion transport"/>
    <property type="evidence" value="ECO:0007669"/>
    <property type="project" value="InterPro"/>
</dbReference>
<evidence type="ECO:0000256" key="1">
    <source>
        <dbReference type="ARBA" id="ARBA00004651"/>
    </source>
</evidence>
<dbReference type="GO" id="GO:0046688">
    <property type="term" value="P:response to copper ion"/>
    <property type="evidence" value="ECO:0007669"/>
    <property type="project" value="InterPro"/>
</dbReference>
<proteinExistence type="predicted"/>
<feature type="transmembrane region" description="Helical" evidence="9">
    <location>
        <begin position="257"/>
        <end position="278"/>
    </location>
</feature>
<feature type="transmembrane region" description="Helical" evidence="9">
    <location>
        <begin position="330"/>
        <end position="353"/>
    </location>
</feature>
<evidence type="ECO:0000259" key="12">
    <source>
        <dbReference type="Pfam" id="PF05425"/>
    </source>
</evidence>
<evidence type="ECO:0000256" key="4">
    <source>
        <dbReference type="ARBA" id="ARBA00022723"/>
    </source>
</evidence>
<feature type="transmembrane region" description="Helical" evidence="9">
    <location>
        <begin position="405"/>
        <end position="425"/>
    </location>
</feature>
<gene>
    <name evidence="13" type="ORF">SAMN05216270_11421</name>
</gene>
<dbReference type="GO" id="GO:0005886">
    <property type="term" value="C:plasma membrane"/>
    <property type="evidence" value="ECO:0007669"/>
    <property type="project" value="UniProtKB-SubCell"/>
</dbReference>
<dbReference type="PANTHER" id="PTHR34820:SF4">
    <property type="entry name" value="INNER MEMBRANE PROTEIN YEBZ"/>
    <property type="match status" value="1"/>
</dbReference>
<dbReference type="Pfam" id="PF04234">
    <property type="entry name" value="CopC"/>
    <property type="match status" value="1"/>
</dbReference>
<evidence type="ECO:0000313" key="13">
    <source>
        <dbReference type="EMBL" id="SDE15696.1"/>
    </source>
</evidence>
<evidence type="ECO:0000256" key="6">
    <source>
        <dbReference type="ARBA" id="ARBA00022989"/>
    </source>
</evidence>
<dbReference type="Proteomes" id="UP000198949">
    <property type="component" value="Unassembled WGS sequence"/>
</dbReference>
<dbReference type="InterPro" id="IPR032694">
    <property type="entry name" value="CopC/D"/>
</dbReference>
<dbReference type="OrthoDB" id="5242236at2"/>
<name>A0A1G7AP84_9ACTN</name>
<sequence length="550" mass="56834">MRAHAVRPPGRAALLALAVLLFALALAPASAASAHAVLLGTDPADGAALNEAPATVTLSFNEPVRPIEDGTVLVDGTGTERTLTATTRDDDVIIELPADLGEDRYYVNWRVVSADDHPIAGVLAFTVGDPPAGAAPAPPSEPEDTVPLPLAAATALHYVGLLVFAGLLFFRIVIARGARRGRPRHRLLRAGAAAAITGAALAVPLGALDIAGLPFGRITDTGSWAGLVEPAPLIVLALTAVGVLTAYAAFTRGPRTRVALVAVAAAVAAPVLVGHSMAFGERWLMIAADLVHLATGAIWTGGLAGLLIALRWRASDAAENARIVARFSAWAGYAVAVLGASGLVMALSIHRTWDGLFATDHGRALIVKLALVAVALALAAWNRFRLVPAVADAGARRAGLARLRRILTVEAAVVTAVAVLTGLLVNLSPAVEKPPPAAVLPLGGVTSVHEELGDGGIEAHLTPGLMGENTVMLTLTDAEGLPFQPLEAPTVSAFLPEDDFGPVNAQVHDLELGKYHCVVDLPLAGEWELTVQTRLSEFESVTTTMTVEVG</sequence>
<feature type="domain" description="Copper resistance protein D" evidence="12">
    <location>
        <begin position="322"/>
        <end position="424"/>
    </location>
</feature>
<feature type="transmembrane region" description="Helical" evidence="9">
    <location>
        <begin position="155"/>
        <end position="175"/>
    </location>
</feature>
<dbReference type="AlphaFoldDB" id="A0A1G7AP84"/>
<feature type="transmembrane region" description="Helical" evidence="9">
    <location>
        <begin position="231"/>
        <end position="250"/>
    </location>
</feature>
<dbReference type="InterPro" id="IPR008457">
    <property type="entry name" value="Cu-R_CopD_dom"/>
</dbReference>
<dbReference type="InterPro" id="IPR014755">
    <property type="entry name" value="Cu-Rt/internalin_Ig-like"/>
</dbReference>
<dbReference type="GO" id="GO:0005507">
    <property type="term" value="F:copper ion binding"/>
    <property type="evidence" value="ECO:0007669"/>
    <property type="project" value="InterPro"/>
</dbReference>
<protein>
    <submittedName>
        <fullName evidence="13">Copper transport protein</fullName>
    </submittedName>
</protein>
<evidence type="ECO:0000313" key="14">
    <source>
        <dbReference type="Proteomes" id="UP000198949"/>
    </source>
</evidence>
<evidence type="ECO:0000259" key="11">
    <source>
        <dbReference type="Pfam" id="PF04234"/>
    </source>
</evidence>
<dbReference type="PANTHER" id="PTHR34820">
    <property type="entry name" value="INNER MEMBRANE PROTEIN YEBZ"/>
    <property type="match status" value="1"/>
</dbReference>
<dbReference type="EMBL" id="FNAD01000014">
    <property type="protein sequence ID" value="SDE15696.1"/>
    <property type="molecule type" value="Genomic_DNA"/>
</dbReference>
<feature type="transmembrane region" description="Helical" evidence="9">
    <location>
        <begin position="365"/>
        <end position="384"/>
    </location>
</feature>
<evidence type="ECO:0000256" key="2">
    <source>
        <dbReference type="ARBA" id="ARBA00022475"/>
    </source>
</evidence>
<evidence type="ECO:0000256" key="8">
    <source>
        <dbReference type="ARBA" id="ARBA00023136"/>
    </source>
</evidence>
<evidence type="ECO:0000256" key="9">
    <source>
        <dbReference type="SAM" id="Phobius"/>
    </source>
</evidence>
<keyword evidence="7" id="KW-0186">Copper</keyword>
<feature type="transmembrane region" description="Helical" evidence="9">
    <location>
        <begin position="187"/>
        <end position="211"/>
    </location>
</feature>
<dbReference type="STRING" id="58114.SAMN05216270_11421"/>
<evidence type="ECO:0000256" key="10">
    <source>
        <dbReference type="SAM" id="SignalP"/>
    </source>
</evidence>
<dbReference type="Gene3D" id="2.60.40.1220">
    <property type="match status" value="1"/>
</dbReference>
<dbReference type="Pfam" id="PF05425">
    <property type="entry name" value="CopD"/>
    <property type="match status" value="1"/>
</dbReference>
<keyword evidence="8 9" id="KW-0472">Membrane</keyword>
<dbReference type="GO" id="GO:0042597">
    <property type="term" value="C:periplasmic space"/>
    <property type="evidence" value="ECO:0007669"/>
    <property type="project" value="InterPro"/>
</dbReference>
<keyword evidence="4" id="KW-0479">Metal-binding</keyword>
<comment type="subcellular location">
    <subcellularLocation>
        <location evidence="1">Cell membrane</location>
        <topology evidence="1">Multi-pass membrane protein</topology>
    </subcellularLocation>
</comment>
<dbReference type="InterPro" id="IPR007348">
    <property type="entry name" value="CopC_dom"/>
</dbReference>
<keyword evidence="2" id="KW-1003">Cell membrane</keyword>
<evidence type="ECO:0000256" key="5">
    <source>
        <dbReference type="ARBA" id="ARBA00022729"/>
    </source>
</evidence>
<keyword evidence="5 10" id="KW-0732">Signal</keyword>